<evidence type="ECO:0000313" key="8">
    <source>
        <dbReference type="Proteomes" id="UP000661435"/>
    </source>
</evidence>
<keyword evidence="8" id="KW-1185">Reference proteome</keyword>
<comment type="cofactor">
    <cofactor evidence="1">
        <name>Zn(2+)</name>
        <dbReference type="ChEBI" id="CHEBI:29105"/>
    </cofactor>
</comment>
<evidence type="ECO:0000256" key="3">
    <source>
        <dbReference type="ARBA" id="ARBA00022801"/>
    </source>
</evidence>
<dbReference type="AlphaFoldDB" id="A0A8J6JEQ8"/>
<dbReference type="Pfam" id="PF18089">
    <property type="entry name" value="DAPG_hydrolase"/>
    <property type="match status" value="1"/>
</dbReference>
<reference evidence="7" key="1">
    <citation type="submission" date="2020-08" db="EMBL/GenBank/DDBJ databases">
        <title>Genome public.</title>
        <authorList>
            <person name="Liu C."/>
            <person name="Sun Q."/>
        </authorList>
    </citation>
    <scope>NUCLEOTIDE SEQUENCE</scope>
    <source>
        <strain evidence="7">NSJ-51</strain>
    </source>
</reference>
<comment type="similarity">
    <text evidence="5">Belongs to the DAPG/phloretin hydrolase family.</text>
</comment>
<evidence type="ECO:0000259" key="6">
    <source>
        <dbReference type="Pfam" id="PF18089"/>
    </source>
</evidence>
<accession>A0A8J6JEQ8</accession>
<evidence type="ECO:0000256" key="1">
    <source>
        <dbReference type="ARBA" id="ARBA00001947"/>
    </source>
</evidence>
<gene>
    <name evidence="7" type="ORF">H8S57_06145</name>
</gene>
<evidence type="ECO:0000313" key="7">
    <source>
        <dbReference type="EMBL" id="MBC5733304.1"/>
    </source>
</evidence>
<dbReference type="GO" id="GO:0046872">
    <property type="term" value="F:metal ion binding"/>
    <property type="evidence" value="ECO:0007669"/>
    <property type="project" value="UniProtKB-KW"/>
</dbReference>
<keyword evidence="3 7" id="KW-0378">Hydrolase</keyword>
<feature type="domain" description="DAPG hydrolase PhiG" evidence="6">
    <location>
        <begin position="47"/>
        <end position="260"/>
    </location>
</feature>
<dbReference type="RefSeq" id="WP_186907189.1">
    <property type="nucleotide sequence ID" value="NZ_JACOPP010000005.1"/>
</dbReference>
<organism evidence="7 8">
    <name type="scientific">Lawsonibacter hominis</name>
    <dbReference type="NCBI Taxonomy" id="2763053"/>
    <lineage>
        <taxon>Bacteria</taxon>
        <taxon>Bacillati</taxon>
        <taxon>Bacillota</taxon>
        <taxon>Clostridia</taxon>
        <taxon>Eubacteriales</taxon>
        <taxon>Oscillospiraceae</taxon>
        <taxon>Lawsonibacter</taxon>
    </lineage>
</organism>
<name>A0A8J6JEQ8_9FIRM</name>
<comment type="caution">
    <text evidence="7">The sequence shown here is derived from an EMBL/GenBank/DDBJ whole genome shotgun (WGS) entry which is preliminary data.</text>
</comment>
<dbReference type="Proteomes" id="UP000661435">
    <property type="component" value="Unassembled WGS sequence"/>
</dbReference>
<evidence type="ECO:0000256" key="4">
    <source>
        <dbReference type="ARBA" id="ARBA00022833"/>
    </source>
</evidence>
<keyword evidence="2" id="KW-0479">Metal-binding</keyword>
<dbReference type="InterPro" id="IPR041526">
    <property type="entry name" value="DAPG_hydrolase"/>
</dbReference>
<evidence type="ECO:0000256" key="2">
    <source>
        <dbReference type="ARBA" id="ARBA00022723"/>
    </source>
</evidence>
<dbReference type="GO" id="GO:0016787">
    <property type="term" value="F:hydrolase activity"/>
    <property type="evidence" value="ECO:0007669"/>
    <property type="project" value="UniProtKB-KW"/>
</dbReference>
<keyword evidence="4" id="KW-0862">Zinc</keyword>
<evidence type="ECO:0000256" key="5">
    <source>
        <dbReference type="ARBA" id="ARBA00023459"/>
    </source>
</evidence>
<dbReference type="EMBL" id="JACOPP010000005">
    <property type="protein sequence ID" value="MBC5733304.1"/>
    <property type="molecule type" value="Genomic_DNA"/>
</dbReference>
<protein>
    <submittedName>
        <fullName evidence="7">Phloretin hydrolase</fullName>
    </submittedName>
</protein>
<sequence>MGTKIPITPEQEALPISKYYHREPAPIPAEKLALLAKGPCDPGCALDIHHRNDLFLPGYLPVETGYCVLEDGTGFVANHTAMPGVTAEMFDWWFAWHGCGPLRYTIWDPEDHTGAVSLNYGQARCAALSMKERYWGTTHIIREDIGMGADELFASFREPRELGYEQDKIGTDACSTIVCANSGTTRSAQMSVVMTHFLRSVPGGSELRTRFWMGWHIISGKARRMLPEGAALPIEVPRALVYHNAKEFTNLAAILPQVYAEERDRF</sequence>
<proteinExistence type="inferred from homology"/>